<keyword evidence="6 13" id="KW-0812">Transmembrane</keyword>
<evidence type="ECO:0000259" key="14">
    <source>
        <dbReference type="Pfam" id="PF01618"/>
    </source>
</evidence>
<evidence type="ECO:0000256" key="4">
    <source>
        <dbReference type="ARBA" id="ARBA00022475"/>
    </source>
</evidence>
<evidence type="ECO:0000256" key="11">
    <source>
        <dbReference type="ARBA" id="ARBA00023136"/>
    </source>
</evidence>
<feature type="compositionally biased region" description="Low complexity" evidence="12">
    <location>
        <begin position="254"/>
        <end position="274"/>
    </location>
</feature>
<keyword evidence="8" id="KW-0375">Hydrogen ion transport</keyword>
<evidence type="ECO:0000256" key="1">
    <source>
        <dbReference type="ARBA" id="ARBA00004651"/>
    </source>
</evidence>
<comment type="subcellular location">
    <subcellularLocation>
        <location evidence="1">Cell membrane</location>
        <topology evidence="1">Multi-pass membrane protein</topology>
    </subcellularLocation>
</comment>
<accession>A0ABW4LD32</accession>
<dbReference type="RefSeq" id="WP_377933211.1">
    <property type="nucleotide sequence ID" value="NZ_JBHUEA010000007.1"/>
</dbReference>
<keyword evidence="10" id="KW-0406">Ion transport</keyword>
<dbReference type="PANTHER" id="PTHR30433">
    <property type="entry name" value="CHEMOTAXIS PROTEIN MOTA"/>
    <property type="match status" value="1"/>
</dbReference>
<keyword evidence="4" id="KW-1003">Cell membrane</keyword>
<evidence type="ECO:0000256" key="8">
    <source>
        <dbReference type="ARBA" id="ARBA00022781"/>
    </source>
</evidence>
<dbReference type="PROSITE" id="PS01307">
    <property type="entry name" value="MOTA"/>
    <property type="match status" value="1"/>
</dbReference>
<dbReference type="PANTHER" id="PTHR30433:SF3">
    <property type="entry name" value="MOTILITY PROTEIN A"/>
    <property type="match status" value="1"/>
</dbReference>
<dbReference type="InterPro" id="IPR046786">
    <property type="entry name" value="MotA_N"/>
</dbReference>
<feature type="domain" description="Motility protein A N-terminal" evidence="15">
    <location>
        <begin position="8"/>
        <end position="90"/>
    </location>
</feature>
<feature type="transmembrane region" description="Helical" evidence="13">
    <location>
        <begin position="37"/>
        <end position="63"/>
    </location>
</feature>
<evidence type="ECO:0000256" key="2">
    <source>
        <dbReference type="ARBA" id="ARBA00008038"/>
    </source>
</evidence>
<dbReference type="Pfam" id="PF20560">
    <property type="entry name" value="MotA_N"/>
    <property type="match status" value="1"/>
</dbReference>
<reference evidence="17" key="1">
    <citation type="journal article" date="2019" name="Int. J. Syst. Evol. Microbiol.">
        <title>The Global Catalogue of Microorganisms (GCM) 10K type strain sequencing project: providing services to taxonomists for standard genome sequencing and annotation.</title>
        <authorList>
            <consortium name="The Broad Institute Genomics Platform"/>
            <consortium name="The Broad Institute Genome Sequencing Center for Infectious Disease"/>
            <person name="Wu L."/>
            <person name="Ma J."/>
        </authorList>
    </citation>
    <scope>NUCLEOTIDE SEQUENCE [LARGE SCALE GENOMIC DNA]</scope>
    <source>
        <strain evidence="17">CGMCC 1.12471</strain>
    </source>
</reference>
<feature type="transmembrane region" description="Helical" evidence="13">
    <location>
        <begin position="145"/>
        <end position="169"/>
    </location>
</feature>
<proteinExistence type="inferred from homology"/>
<evidence type="ECO:0000256" key="10">
    <source>
        <dbReference type="ARBA" id="ARBA00023065"/>
    </source>
</evidence>
<sequence>MDPATLGGIVVAIGALIVMALMEGANPMSLILPAPMILVFGGAIGAAIASTTLPDSIASLAMIPKAMLYKNLKPGKDVAQLVELAELARKDGLLALEAKAAEIKDPFLKTALQNVADGMDPDDLRTLLEDEAAAAEKGGRSAAKFYAALGGYAPTVGILGTVVSLTHVLENLDDPSSLGHSIAAAFVATLWGVLSANLIWLPIGGRIGKMTDLQSERLTVLTEGVLAIQEGVQPRALNDKLTAMLPVGDRPKAAAKGAAKGGAKAKGAPAEAAA</sequence>
<keyword evidence="7" id="KW-0283">Flagellar rotation</keyword>
<comment type="similarity">
    <text evidence="2">Belongs to the MotA family.</text>
</comment>
<evidence type="ECO:0000256" key="3">
    <source>
        <dbReference type="ARBA" id="ARBA00022448"/>
    </source>
</evidence>
<keyword evidence="3" id="KW-0813">Transport</keyword>
<gene>
    <name evidence="16" type="ORF">ACFSBI_06525</name>
</gene>
<evidence type="ECO:0000256" key="13">
    <source>
        <dbReference type="SAM" id="Phobius"/>
    </source>
</evidence>
<dbReference type="EMBL" id="JBHUEA010000007">
    <property type="protein sequence ID" value="MFD1721202.1"/>
    <property type="molecule type" value="Genomic_DNA"/>
</dbReference>
<dbReference type="InterPro" id="IPR047055">
    <property type="entry name" value="MotA-like"/>
</dbReference>
<dbReference type="Pfam" id="PF01618">
    <property type="entry name" value="MotA_ExbB"/>
    <property type="match status" value="1"/>
</dbReference>
<keyword evidence="17" id="KW-1185">Reference proteome</keyword>
<keyword evidence="11 13" id="KW-0472">Membrane</keyword>
<evidence type="ECO:0000313" key="17">
    <source>
        <dbReference type="Proteomes" id="UP001597347"/>
    </source>
</evidence>
<feature type="domain" description="MotA/TolQ/ExbB proton channel" evidence="14">
    <location>
        <begin position="101"/>
        <end position="216"/>
    </location>
</feature>
<keyword evidence="5" id="KW-0145">Chemotaxis</keyword>
<feature type="transmembrane region" description="Helical" evidence="13">
    <location>
        <begin position="7"/>
        <end position="25"/>
    </location>
</feature>
<evidence type="ECO:0000256" key="12">
    <source>
        <dbReference type="SAM" id="MobiDB-lite"/>
    </source>
</evidence>
<evidence type="ECO:0000256" key="6">
    <source>
        <dbReference type="ARBA" id="ARBA00022692"/>
    </source>
</evidence>
<evidence type="ECO:0000256" key="7">
    <source>
        <dbReference type="ARBA" id="ARBA00022779"/>
    </source>
</evidence>
<keyword evidence="9 13" id="KW-1133">Transmembrane helix</keyword>
<feature type="region of interest" description="Disordered" evidence="12">
    <location>
        <begin position="253"/>
        <end position="274"/>
    </location>
</feature>
<feature type="transmembrane region" description="Helical" evidence="13">
    <location>
        <begin position="181"/>
        <end position="201"/>
    </location>
</feature>
<organism evidence="16 17">
    <name type="scientific">Amnibacterium endophyticum</name>
    <dbReference type="NCBI Taxonomy" id="2109337"/>
    <lineage>
        <taxon>Bacteria</taxon>
        <taxon>Bacillati</taxon>
        <taxon>Actinomycetota</taxon>
        <taxon>Actinomycetes</taxon>
        <taxon>Micrococcales</taxon>
        <taxon>Microbacteriaceae</taxon>
        <taxon>Amnibacterium</taxon>
    </lineage>
</organism>
<evidence type="ECO:0000259" key="15">
    <source>
        <dbReference type="Pfam" id="PF20560"/>
    </source>
</evidence>
<name>A0ABW4LD32_9MICO</name>
<evidence type="ECO:0000256" key="9">
    <source>
        <dbReference type="ARBA" id="ARBA00022989"/>
    </source>
</evidence>
<evidence type="ECO:0000313" key="16">
    <source>
        <dbReference type="EMBL" id="MFD1721202.1"/>
    </source>
</evidence>
<dbReference type="Proteomes" id="UP001597347">
    <property type="component" value="Unassembled WGS sequence"/>
</dbReference>
<protein>
    <submittedName>
        <fullName evidence="16">Motility protein A</fullName>
    </submittedName>
</protein>
<evidence type="ECO:0000256" key="5">
    <source>
        <dbReference type="ARBA" id="ARBA00022500"/>
    </source>
</evidence>
<dbReference type="InterPro" id="IPR000540">
    <property type="entry name" value="Flag_MotA_CS"/>
</dbReference>
<comment type="caution">
    <text evidence="16">The sequence shown here is derived from an EMBL/GenBank/DDBJ whole genome shotgun (WGS) entry which is preliminary data.</text>
</comment>
<dbReference type="InterPro" id="IPR002898">
    <property type="entry name" value="MotA_ExbB_proton_chnl"/>
</dbReference>